<proteinExistence type="inferred from homology"/>
<dbReference type="Gene3D" id="2.60.20.10">
    <property type="entry name" value="Crystallins"/>
    <property type="match status" value="1"/>
</dbReference>
<reference evidence="5" key="1">
    <citation type="submission" date="2017-12" db="EMBL/GenBank/DDBJ databases">
        <title>High-resolution comparative analysis of great ape genomes.</title>
        <authorList>
            <person name="Pollen A."/>
            <person name="Hastie A."/>
            <person name="Hormozdiari F."/>
            <person name="Dougherty M."/>
            <person name="Liu R."/>
            <person name="Chaisson M."/>
            <person name="Hoppe E."/>
            <person name="Hill C."/>
            <person name="Pang A."/>
            <person name="Hillier L."/>
            <person name="Baker C."/>
            <person name="Armstrong J."/>
            <person name="Shendure J."/>
            <person name="Paten B."/>
            <person name="Wilson R."/>
            <person name="Chao H."/>
            <person name="Schneider V."/>
            <person name="Ventura M."/>
            <person name="Kronenberg Z."/>
            <person name="Murali S."/>
            <person name="Gordon D."/>
            <person name="Cantsilieris S."/>
            <person name="Munson K."/>
            <person name="Nelson B."/>
            <person name="Raja A."/>
            <person name="Underwood J."/>
            <person name="Diekhans M."/>
            <person name="Fiddes I."/>
            <person name="Haussler D."/>
            <person name="Eichler E."/>
        </authorList>
    </citation>
    <scope>NUCLEOTIDE SEQUENCE [LARGE SCALE GENOMIC DNA]</scope>
    <source>
        <strain evidence="5">Susie</strain>
    </source>
</reference>
<feature type="non-terminal residue" evidence="5">
    <location>
        <position position="1"/>
    </location>
</feature>
<keyword evidence="3" id="KW-0677">Repeat</keyword>
<dbReference type="Pfam" id="PF00030">
    <property type="entry name" value="Crystall"/>
    <property type="match status" value="1"/>
</dbReference>
<gene>
    <name evidence="5" type="ORF">CR201_G0050328</name>
</gene>
<evidence type="ECO:0000259" key="4">
    <source>
        <dbReference type="PROSITE" id="PS50915"/>
    </source>
</evidence>
<dbReference type="GO" id="GO:0002088">
    <property type="term" value="P:lens development in camera-type eye"/>
    <property type="evidence" value="ECO:0007669"/>
    <property type="project" value="TreeGrafter"/>
</dbReference>
<comment type="subunit">
    <text evidence="2">Monomer.</text>
</comment>
<sequence>CLEFLEDSPFLQSRGWARTCVNAIKVYRDRAWVLYEEPNYRGCMYVVERGDFRSFSDWEAHGA</sequence>
<evidence type="ECO:0000256" key="3">
    <source>
        <dbReference type="ARBA" id="ARBA00022737"/>
    </source>
</evidence>
<dbReference type="InterPro" id="IPR050252">
    <property type="entry name" value="Beta/Gamma-Crystallin"/>
</dbReference>
<dbReference type="PROSITE" id="PS50915">
    <property type="entry name" value="CRYSTALLIN_BETA_GAMMA"/>
    <property type="match status" value="1"/>
</dbReference>
<evidence type="ECO:0000313" key="5">
    <source>
        <dbReference type="EMBL" id="PNJ09015.1"/>
    </source>
</evidence>
<comment type="similarity">
    <text evidence="1">Belongs to the beta/gamma-crystallin family.</text>
</comment>
<dbReference type="AlphaFoldDB" id="A0A2J8RKM2"/>
<protein>
    <submittedName>
        <fullName evidence="5">CRYGN isoform 5</fullName>
    </submittedName>
</protein>
<accession>A0A2J8RKM2</accession>
<evidence type="ECO:0000256" key="1">
    <source>
        <dbReference type="ARBA" id="ARBA00009646"/>
    </source>
</evidence>
<dbReference type="InterPro" id="IPR001064">
    <property type="entry name" value="Beta/gamma_crystallin"/>
</dbReference>
<comment type="caution">
    <text evidence="5">The sequence shown here is derived from an EMBL/GenBank/DDBJ whole genome shotgun (WGS) entry which is preliminary data.</text>
</comment>
<name>A0A2J8RKM2_PONAB</name>
<dbReference type="PANTHER" id="PTHR11818:SF22">
    <property type="entry name" value="GAMMA-CRYSTALLIN N"/>
    <property type="match status" value="1"/>
</dbReference>
<dbReference type="PANTHER" id="PTHR11818">
    <property type="entry name" value="BETA/GAMMA CRYSTALLIN"/>
    <property type="match status" value="1"/>
</dbReference>
<evidence type="ECO:0000256" key="2">
    <source>
        <dbReference type="ARBA" id="ARBA00011245"/>
    </source>
</evidence>
<dbReference type="GO" id="GO:0005212">
    <property type="term" value="F:structural constituent of eye lens"/>
    <property type="evidence" value="ECO:0007669"/>
    <property type="project" value="TreeGrafter"/>
</dbReference>
<dbReference type="SUPFAM" id="SSF49695">
    <property type="entry name" value="gamma-Crystallin-like"/>
    <property type="match status" value="1"/>
</dbReference>
<organism evidence="5">
    <name type="scientific">Pongo abelii</name>
    <name type="common">Sumatran orangutan</name>
    <name type="synonym">Pongo pygmaeus abelii</name>
    <dbReference type="NCBI Taxonomy" id="9601"/>
    <lineage>
        <taxon>Eukaryota</taxon>
        <taxon>Metazoa</taxon>
        <taxon>Chordata</taxon>
        <taxon>Craniata</taxon>
        <taxon>Vertebrata</taxon>
        <taxon>Euteleostomi</taxon>
        <taxon>Mammalia</taxon>
        <taxon>Eutheria</taxon>
        <taxon>Euarchontoglires</taxon>
        <taxon>Primates</taxon>
        <taxon>Haplorrhini</taxon>
        <taxon>Catarrhini</taxon>
        <taxon>Hominidae</taxon>
        <taxon>Pongo</taxon>
    </lineage>
</organism>
<dbReference type="SMART" id="SM00247">
    <property type="entry name" value="XTALbg"/>
    <property type="match status" value="1"/>
</dbReference>
<feature type="domain" description="Beta/gamma crystallin 'Greek key'" evidence="4">
    <location>
        <begin position="30"/>
        <end position="63"/>
    </location>
</feature>
<dbReference type="InterPro" id="IPR011024">
    <property type="entry name" value="G_crystallin-like"/>
</dbReference>
<dbReference type="EMBL" id="NDHI03003681">
    <property type="protein sequence ID" value="PNJ09015.1"/>
    <property type="molecule type" value="Genomic_DNA"/>
</dbReference>
<dbReference type="GO" id="GO:0007601">
    <property type="term" value="P:visual perception"/>
    <property type="evidence" value="ECO:0007669"/>
    <property type="project" value="TreeGrafter"/>
</dbReference>